<organism evidence="4 5">
    <name type="scientific">Brevifollis gellanilyticus</name>
    <dbReference type="NCBI Taxonomy" id="748831"/>
    <lineage>
        <taxon>Bacteria</taxon>
        <taxon>Pseudomonadati</taxon>
        <taxon>Verrucomicrobiota</taxon>
        <taxon>Verrucomicrobiia</taxon>
        <taxon>Verrucomicrobiales</taxon>
        <taxon>Verrucomicrobiaceae</taxon>
    </lineage>
</organism>
<feature type="domain" description="HD/PDEase" evidence="3">
    <location>
        <begin position="300"/>
        <end position="472"/>
    </location>
</feature>
<dbReference type="PANTHER" id="PTHR36442">
    <property type="entry name" value="CYCLIC-DI-AMP PHOSPHODIESTERASE PGPH"/>
    <property type="match status" value="1"/>
</dbReference>
<gene>
    <name evidence="4" type="ORF">BGE01nite_25300</name>
</gene>
<evidence type="ECO:0000256" key="1">
    <source>
        <dbReference type="SAM" id="MobiDB-lite"/>
    </source>
</evidence>
<dbReference type="PANTHER" id="PTHR36442:SF1">
    <property type="entry name" value="CYCLIC-DI-AMP PHOSPHODIESTERASE PGPH"/>
    <property type="match status" value="1"/>
</dbReference>
<dbReference type="SUPFAM" id="SSF109604">
    <property type="entry name" value="HD-domain/PDEase-like"/>
    <property type="match status" value="1"/>
</dbReference>
<evidence type="ECO:0000259" key="3">
    <source>
        <dbReference type="SMART" id="SM00471"/>
    </source>
</evidence>
<dbReference type="Pfam" id="PF01966">
    <property type="entry name" value="HD"/>
    <property type="match status" value="1"/>
</dbReference>
<dbReference type="InterPro" id="IPR011621">
    <property type="entry name" value="Metal-dep_PHydrolase_7TM_intra"/>
</dbReference>
<dbReference type="InterPro" id="IPR006674">
    <property type="entry name" value="HD_domain"/>
</dbReference>
<feature type="transmembrane region" description="Helical" evidence="2">
    <location>
        <begin position="116"/>
        <end position="138"/>
    </location>
</feature>
<feature type="transmembrane region" description="Helical" evidence="2">
    <location>
        <begin position="168"/>
        <end position="184"/>
    </location>
</feature>
<dbReference type="InterPro" id="IPR006675">
    <property type="entry name" value="HDIG_dom"/>
</dbReference>
<dbReference type="SMART" id="SM00471">
    <property type="entry name" value="HDc"/>
    <property type="match status" value="1"/>
</dbReference>
<feature type="transmembrane region" description="Helical" evidence="2">
    <location>
        <begin position="219"/>
        <end position="237"/>
    </location>
</feature>
<dbReference type="EMBL" id="BKAG01000016">
    <property type="protein sequence ID" value="GEP43239.1"/>
    <property type="molecule type" value="Genomic_DNA"/>
</dbReference>
<dbReference type="AlphaFoldDB" id="A0A512M927"/>
<keyword evidence="2" id="KW-0812">Transmembrane</keyword>
<comment type="caution">
    <text evidence="4">The sequence shown here is derived from an EMBL/GenBank/DDBJ whole genome shotgun (WGS) entry which is preliminary data.</text>
</comment>
<dbReference type="CDD" id="cd00077">
    <property type="entry name" value="HDc"/>
    <property type="match status" value="1"/>
</dbReference>
<feature type="transmembrane region" description="Helical" evidence="2">
    <location>
        <begin position="56"/>
        <end position="79"/>
    </location>
</feature>
<feature type="transmembrane region" description="Helical" evidence="2">
    <location>
        <begin position="249"/>
        <end position="271"/>
    </location>
</feature>
<evidence type="ECO:0000313" key="4">
    <source>
        <dbReference type="EMBL" id="GEP43239.1"/>
    </source>
</evidence>
<dbReference type="InterPro" id="IPR052722">
    <property type="entry name" value="PgpH_phosphodiesterase"/>
</dbReference>
<dbReference type="Gene3D" id="1.10.3210.10">
    <property type="entry name" value="Hypothetical protein af1432"/>
    <property type="match status" value="1"/>
</dbReference>
<feature type="region of interest" description="Disordered" evidence="1">
    <location>
        <begin position="560"/>
        <end position="585"/>
    </location>
</feature>
<reference evidence="4 5" key="1">
    <citation type="submission" date="2019-07" db="EMBL/GenBank/DDBJ databases">
        <title>Whole genome shotgun sequence of Brevifollis gellanilyticus NBRC 108608.</title>
        <authorList>
            <person name="Hosoyama A."/>
            <person name="Uohara A."/>
            <person name="Ohji S."/>
            <person name="Ichikawa N."/>
        </authorList>
    </citation>
    <scope>NUCLEOTIDE SEQUENCE [LARGE SCALE GENOMIC DNA]</scope>
    <source>
        <strain evidence="4 5">NBRC 108608</strain>
    </source>
</reference>
<feature type="transmembrane region" description="Helical" evidence="2">
    <location>
        <begin position="144"/>
        <end position="163"/>
    </location>
</feature>
<feature type="transmembrane region" description="Helical" evidence="2">
    <location>
        <begin position="85"/>
        <end position="104"/>
    </location>
</feature>
<sequence>MFPAAGVIAYLSPSSMFESLRRARLQREGLSCGKVRRKHQDGDLVDELRTQPAVKVVVFTAFFGVLGLIMKMAAAAVPGTVQPQATAYLCAAAIGGAMVVHLFVALREEVEDNVDLLLVLGTLLLQFGLSVIMLEFATQKGWNGALPILALPHGLCPMVLSVIMGRKIGLFGAIYSTLLGAIVFMAVNQITYLACSALIGFLVVLFTTRVRRRHRLFMAGLYVGTAAAIFSLILSQASSAVDQAMIGRIIGIPFAIGVITGLAVGGAMPVIEAVFRVTTEVTWLEQADLNHPLMKRLSIEAPGTYHHSLIVANIAEAAAESVGANAAMTRVCAYFHDIGKLTKPEYFIENIDPAHNPHEDLTARMSALILIAHVKDGVDLAIKNKLNTSIIDVIEQHHGTTLAWYFYKRALDQKAEILRLVEEGKSTEDDVPQVSEDVFRYPGPKPQFKEAAIISLADAIESSSRSLDKPTPARVEALVDEIVQNRMADGQLDECDLTIAELARVKASFLKTILSMMHSRVKYQKATEVPSTTIIVPKDVAAQQGSLQVNDGRTIAMTSPYLVSGETPPSERRKRAPRKPPASAA</sequence>
<dbReference type="InterPro" id="IPR003607">
    <property type="entry name" value="HD/PDEase_dom"/>
</dbReference>
<feature type="transmembrane region" description="Helical" evidence="2">
    <location>
        <begin position="190"/>
        <end position="207"/>
    </location>
</feature>
<proteinExistence type="predicted"/>
<protein>
    <recommendedName>
        <fullName evidence="3">HD/PDEase domain-containing protein</fullName>
    </recommendedName>
</protein>
<accession>A0A512M927</accession>
<evidence type="ECO:0000313" key="5">
    <source>
        <dbReference type="Proteomes" id="UP000321577"/>
    </source>
</evidence>
<dbReference type="NCBIfam" id="TIGR00277">
    <property type="entry name" value="HDIG"/>
    <property type="match status" value="1"/>
</dbReference>
<name>A0A512M927_9BACT</name>
<keyword evidence="5" id="KW-1185">Reference proteome</keyword>
<dbReference type="Pfam" id="PF07698">
    <property type="entry name" value="7TM-7TMR_HD"/>
    <property type="match status" value="1"/>
</dbReference>
<keyword evidence="2" id="KW-0472">Membrane</keyword>
<evidence type="ECO:0000256" key="2">
    <source>
        <dbReference type="SAM" id="Phobius"/>
    </source>
</evidence>
<keyword evidence="2" id="KW-1133">Transmembrane helix</keyword>
<dbReference type="Proteomes" id="UP000321577">
    <property type="component" value="Unassembled WGS sequence"/>
</dbReference>